<dbReference type="GO" id="GO:1904680">
    <property type="term" value="F:peptide transmembrane transporter activity"/>
    <property type="evidence" value="ECO:0007669"/>
    <property type="project" value="TreeGrafter"/>
</dbReference>
<organism evidence="6 7">
    <name type="scientific">Marinihelvus fidelis</name>
    <dbReference type="NCBI Taxonomy" id="2613842"/>
    <lineage>
        <taxon>Bacteria</taxon>
        <taxon>Pseudomonadati</taxon>
        <taxon>Pseudomonadota</taxon>
        <taxon>Gammaproteobacteria</taxon>
        <taxon>Chromatiales</taxon>
        <taxon>Wenzhouxiangellaceae</taxon>
        <taxon>Marinihelvus</taxon>
    </lineage>
</organism>
<gene>
    <name evidence="6" type="ORF">F3N42_10035</name>
</gene>
<dbReference type="Proteomes" id="UP000325372">
    <property type="component" value="Unassembled WGS sequence"/>
</dbReference>
<dbReference type="GO" id="GO:0015833">
    <property type="term" value="P:peptide transport"/>
    <property type="evidence" value="ECO:0007669"/>
    <property type="project" value="TreeGrafter"/>
</dbReference>
<dbReference type="PANTHER" id="PTHR30290">
    <property type="entry name" value="PERIPLASMIC BINDING COMPONENT OF ABC TRANSPORTER"/>
    <property type="match status" value="1"/>
</dbReference>
<evidence type="ECO:0000313" key="6">
    <source>
        <dbReference type="EMBL" id="KAA9131642.1"/>
    </source>
</evidence>
<proteinExistence type="inferred from homology"/>
<dbReference type="SUPFAM" id="SSF53850">
    <property type="entry name" value="Periplasmic binding protein-like II"/>
    <property type="match status" value="1"/>
</dbReference>
<dbReference type="GO" id="GO:0030288">
    <property type="term" value="C:outer membrane-bounded periplasmic space"/>
    <property type="evidence" value="ECO:0007669"/>
    <property type="project" value="TreeGrafter"/>
</dbReference>
<keyword evidence="3" id="KW-0813">Transport</keyword>
<evidence type="ECO:0000256" key="3">
    <source>
        <dbReference type="ARBA" id="ARBA00022448"/>
    </source>
</evidence>
<comment type="subcellular location">
    <subcellularLocation>
        <location evidence="1">Cell envelope</location>
    </subcellularLocation>
</comment>
<keyword evidence="4" id="KW-0732">Signal</keyword>
<dbReference type="PIRSF" id="PIRSF002741">
    <property type="entry name" value="MppA"/>
    <property type="match status" value="1"/>
</dbReference>
<dbReference type="GO" id="GO:0043190">
    <property type="term" value="C:ATP-binding cassette (ABC) transporter complex"/>
    <property type="evidence" value="ECO:0007669"/>
    <property type="project" value="InterPro"/>
</dbReference>
<accession>A0A5N0T9L7</accession>
<dbReference type="EMBL" id="VYXP01000005">
    <property type="protein sequence ID" value="KAA9131642.1"/>
    <property type="molecule type" value="Genomic_DNA"/>
</dbReference>
<dbReference type="Pfam" id="PF00496">
    <property type="entry name" value="SBP_bac_5"/>
    <property type="match status" value="1"/>
</dbReference>
<dbReference type="PANTHER" id="PTHR30290:SF10">
    <property type="entry name" value="PERIPLASMIC OLIGOPEPTIDE-BINDING PROTEIN-RELATED"/>
    <property type="match status" value="1"/>
</dbReference>
<feature type="domain" description="Solute-binding protein family 5" evidence="5">
    <location>
        <begin position="130"/>
        <end position="511"/>
    </location>
</feature>
<evidence type="ECO:0000256" key="1">
    <source>
        <dbReference type="ARBA" id="ARBA00004196"/>
    </source>
</evidence>
<evidence type="ECO:0000256" key="4">
    <source>
        <dbReference type="ARBA" id="ARBA00022729"/>
    </source>
</evidence>
<dbReference type="InterPro" id="IPR039424">
    <property type="entry name" value="SBP_5"/>
</dbReference>
<dbReference type="Gene3D" id="3.40.190.10">
    <property type="entry name" value="Periplasmic binding protein-like II"/>
    <property type="match status" value="1"/>
</dbReference>
<sequence>MTGLESFPAKAGLPLFGEWIRIHLKPAPGPLMSARIFTAVLICASLAACGREDTPGPGARDAVHRAQPVALRMVDGRPDPAVLAAEQVLHRDNGNEPQTLDPHLAQGVPAANILRDLFEGLTAESPTGAIIPGAAERWNISRDGLLYTFHLRANGRWSNGDPVTATDFVEGFRRSADPATASQYAHVLRPITGAAGVLAGTAPVDSLGVTALDERTVQVSLVDPTPYFLGLLSHASTYPVHRPSVAAHGERYPRPGNLVSNGAFVLSEWKVRSRIELTRNPHYHGVADVIPERVVYYPYEDSSTALKQYRSGRLHWTWEVPANQFDWLQANYPDELAISPWLGSYFLGYNLSREPFAHSLELRLALVLAVDREILTGKVTRFGEQPTFNLVPPGIGDYEPPEPEWTGWTQAQREEEARRLFAIAGYGDDRPLRVQLRYNTSENHKKVALAVASMWKQVLGVQTELINEEWKVFLQNRQQKVLTQVFRAGWIGDYADPYTFLELFRSGHGQNDFAFSDTLYDTLLEQASSERIPARRNRLMVEAERVLLEDQPIIPLYTYVTRRLVDPHLRGWAPNVMDHHYSRHMFLLKSEPRP</sequence>
<dbReference type="FunFam" id="3.90.76.10:FF:000001">
    <property type="entry name" value="Oligopeptide ABC transporter substrate-binding protein"/>
    <property type="match status" value="1"/>
</dbReference>
<dbReference type="Gene3D" id="3.10.105.10">
    <property type="entry name" value="Dipeptide-binding Protein, Domain 3"/>
    <property type="match status" value="1"/>
</dbReference>
<dbReference type="InterPro" id="IPR000914">
    <property type="entry name" value="SBP_5_dom"/>
</dbReference>
<dbReference type="AlphaFoldDB" id="A0A5N0T9L7"/>
<comment type="similarity">
    <text evidence="2">Belongs to the bacterial solute-binding protein 5 family.</text>
</comment>
<keyword evidence="7" id="KW-1185">Reference proteome</keyword>
<dbReference type="CDD" id="cd08504">
    <property type="entry name" value="PBP2_OppA"/>
    <property type="match status" value="1"/>
</dbReference>
<name>A0A5N0T9L7_9GAMM</name>
<evidence type="ECO:0000313" key="7">
    <source>
        <dbReference type="Proteomes" id="UP000325372"/>
    </source>
</evidence>
<comment type="caution">
    <text evidence="6">The sequence shown here is derived from an EMBL/GenBank/DDBJ whole genome shotgun (WGS) entry which is preliminary data.</text>
</comment>
<dbReference type="Gene3D" id="3.90.76.10">
    <property type="entry name" value="Dipeptide-binding Protein, Domain 1"/>
    <property type="match status" value="1"/>
</dbReference>
<evidence type="ECO:0000259" key="5">
    <source>
        <dbReference type="Pfam" id="PF00496"/>
    </source>
</evidence>
<dbReference type="InterPro" id="IPR030678">
    <property type="entry name" value="Peptide/Ni-bd"/>
</dbReference>
<reference evidence="6 7" key="1">
    <citation type="submission" date="2019-09" db="EMBL/GenBank/DDBJ databases">
        <title>Wenzhouxiangella sp. Genome sequencing and assembly.</title>
        <authorList>
            <person name="Zhang R."/>
        </authorList>
    </citation>
    <scope>NUCLEOTIDE SEQUENCE [LARGE SCALE GENOMIC DNA]</scope>
    <source>
        <strain evidence="6 7">W260</strain>
    </source>
</reference>
<evidence type="ECO:0000256" key="2">
    <source>
        <dbReference type="ARBA" id="ARBA00005695"/>
    </source>
</evidence>
<protein>
    <submittedName>
        <fullName evidence="6">Peptide ABC transporter substrate-binding protein</fullName>
    </submittedName>
</protein>